<comment type="similarity">
    <text evidence="1">Belongs to the RdRP family.</text>
</comment>
<accession>A0A8H5FC06</accession>
<dbReference type="EMBL" id="JAACJJ010000001">
    <property type="protein sequence ID" value="KAF5331032.1"/>
    <property type="molecule type" value="Genomic_DNA"/>
</dbReference>
<evidence type="ECO:0000256" key="2">
    <source>
        <dbReference type="SAM" id="MobiDB-lite"/>
    </source>
</evidence>
<dbReference type="Pfam" id="PF05183">
    <property type="entry name" value="RdRP"/>
    <property type="match status" value="1"/>
</dbReference>
<reference evidence="4 5" key="1">
    <citation type="journal article" date="2020" name="ISME J.">
        <title>Uncovering the hidden diversity of litter-decomposition mechanisms in mushroom-forming fungi.</title>
        <authorList>
            <person name="Floudas D."/>
            <person name="Bentzer J."/>
            <person name="Ahren D."/>
            <person name="Johansson T."/>
            <person name="Persson P."/>
            <person name="Tunlid A."/>
        </authorList>
    </citation>
    <scope>NUCLEOTIDE SEQUENCE [LARGE SCALE GENOMIC DNA]</scope>
    <source>
        <strain evidence="4 5">CBS 101986</strain>
    </source>
</reference>
<evidence type="ECO:0000313" key="4">
    <source>
        <dbReference type="EMBL" id="KAF5331032.1"/>
    </source>
</evidence>
<sequence length="1065" mass="119638">MNETESSDVSFDASQPEAFDIVEPIEPLSPGENKRKRSLNSTNDASPSSPKKVKVASEDYIVIAHSDVLASLMDGLNLANGVRYELARMITAREISYAEITRERLASLIGLNKDAVPRIVDVLKPGFKREDAHSHLYAEEQAANSPWAELDLEEGALAVGQDEGLGNNPRLPGWYGGKAEFRGRLVETKDQTSRYKIVLEPCTLGPSSRFARQFGSFSFLRVKIPLALFHNPEAKLNEWFNQSFVIWGRVYRACYAKGDNVFLYWTNEALEGGLPVRGRLSFVDFVFWHNPLRANANQLMTKWSARMALGFSNSVPGPLLRKENIIEIPDIVSDEKSEMTDGCGLSTKIIHRSILNQLGLHDIPTAMQFRLAGCKGMLSIRDDETGNSDEMKVWVRNSQIKIAYPKGMPLGKAQLTIDLLRTSRLSTPSRISSEIIINLAENGVKTSVFVDLLKASINETVQGLTTWEGHDTMFNLWCAVERTGGVLAGRRAREAVGEARVRGFRNRSADEEDLDEDEGDEEGDGPLGMMNNSPAQRSVAWWADQVSGCPSTLEDTVMVLLDSGFTPQTSPILREKLKQVVIKTIQNRMRRLRFELPQSCTAFAVPDPFGVLEEEQIFIKSSKRNLKTADGLSTDMVLGEVLVGRTPCKLPSDVRKVTAVDHPYLRNYVDVIVFSVKGKRRLIDFLAGGDYDGDKVLAMWDPEIVSHFQNAPDKFSVEPQGLDLSFTRDTESGDAFLERFSALSEAEKTPALQRYLLGGLVSPFLIGKYSTWHSNAIYSLGYAHPRTRKLASKFGRVMDAGKSGYRIKPETYAADRKEYNHPKGPRWMSKAAKKANSDEKDKPKFDASNMGFLKRDTKSPFIKGLFIMDKLHAAAEKEMSRLLGEMKTIFSPLLHTPDAHLLAPWKEAVDWAENRPGDSVEFRRMKKKDLGRIAAHVHDMYRKHKALMRSKNGFTDLPIEKRQDALRELSRELHSKPDILELPTISDRATLARLRASYAYMYDAEQNLKTEVDADGVEKSVVQEWTRFPWNLAMRELCTIKAAALGPYKVVIHAFYDRFKLIKGL</sequence>
<feature type="compositionally biased region" description="Acidic residues" evidence="2">
    <location>
        <begin position="510"/>
        <end position="524"/>
    </location>
</feature>
<keyword evidence="1" id="KW-0808">Transferase</keyword>
<keyword evidence="1" id="KW-0694">RNA-binding</keyword>
<comment type="caution">
    <text evidence="4">The sequence shown here is derived from an EMBL/GenBank/DDBJ whole genome shotgun (WGS) entry which is preliminary data.</text>
</comment>
<dbReference type="GO" id="GO:0031380">
    <property type="term" value="C:nuclear RNA-directed RNA polymerase complex"/>
    <property type="evidence" value="ECO:0007669"/>
    <property type="project" value="TreeGrafter"/>
</dbReference>
<dbReference type="GO" id="GO:0003968">
    <property type="term" value="F:RNA-directed RNA polymerase activity"/>
    <property type="evidence" value="ECO:0007669"/>
    <property type="project" value="UniProtKB-KW"/>
</dbReference>
<proteinExistence type="inferred from homology"/>
<evidence type="ECO:0000259" key="3">
    <source>
        <dbReference type="Pfam" id="PF05183"/>
    </source>
</evidence>
<dbReference type="PANTHER" id="PTHR23079">
    <property type="entry name" value="RNA-DEPENDENT RNA POLYMERASE"/>
    <property type="match status" value="1"/>
</dbReference>
<dbReference type="EC" id="2.7.7.48" evidence="1"/>
<dbReference type="AlphaFoldDB" id="A0A8H5FC06"/>
<feature type="compositionally biased region" description="Polar residues" evidence="2">
    <location>
        <begin position="1"/>
        <end position="13"/>
    </location>
</feature>
<dbReference type="InterPro" id="IPR007855">
    <property type="entry name" value="RDRP"/>
</dbReference>
<dbReference type="OrthoDB" id="10055769at2759"/>
<gene>
    <name evidence="4" type="ORF">D9619_005263</name>
</gene>
<name>A0A8H5FC06_9AGAR</name>
<dbReference type="Proteomes" id="UP000567179">
    <property type="component" value="Unassembled WGS sequence"/>
</dbReference>
<feature type="region of interest" description="Disordered" evidence="2">
    <location>
        <begin position="504"/>
        <end position="529"/>
    </location>
</feature>
<evidence type="ECO:0000313" key="5">
    <source>
        <dbReference type="Proteomes" id="UP000567179"/>
    </source>
</evidence>
<dbReference type="GO" id="GO:0003723">
    <property type="term" value="F:RNA binding"/>
    <property type="evidence" value="ECO:0007669"/>
    <property type="project" value="UniProtKB-KW"/>
</dbReference>
<dbReference type="GO" id="GO:0030422">
    <property type="term" value="P:siRNA processing"/>
    <property type="evidence" value="ECO:0007669"/>
    <property type="project" value="TreeGrafter"/>
</dbReference>
<keyword evidence="5" id="KW-1185">Reference proteome</keyword>
<dbReference type="InterPro" id="IPR057596">
    <property type="entry name" value="RDRP_core"/>
</dbReference>
<keyword evidence="1" id="KW-0548">Nucleotidyltransferase</keyword>
<organism evidence="4 5">
    <name type="scientific">Psilocybe cf. subviscida</name>
    <dbReference type="NCBI Taxonomy" id="2480587"/>
    <lineage>
        <taxon>Eukaryota</taxon>
        <taxon>Fungi</taxon>
        <taxon>Dikarya</taxon>
        <taxon>Basidiomycota</taxon>
        <taxon>Agaricomycotina</taxon>
        <taxon>Agaricomycetes</taxon>
        <taxon>Agaricomycetidae</taxon>
        <taxon>Agaricales</taxon>
        <taxon>Agaricineae</taxon>
        <taxon>Strophariaceae</taxon>
        <taxon>Psilocybe</taxon>
    </lineage>
</organism>
<keyword evidence="1" id="KW-0696">RNA-directed RNA polymerase</keyword>
<feature type="domain" description="RDRP core" evidence="3">
    <location>
        <begin position="195"/>
        <end position="846"/>
    </location>
</feature>
<evidence type="ECO:0000256" key="1">
    <source>
        <dbReference type="RuleBase" id="RU363098"/>
    </source>
</evidence>
<dbReference type="PANTHER" id="PTHR23079:SF55">
    <property type="entry name" value="RNA-DIRECTED RNA POLYMERASE"/>
    <property type="match status" value="1"/>
</dbReference>
<comment type="catalytic activity">
    <reaction evidence="1">
        <text>RNA(n) + a ribonucleoside 5'-triphosphate = RNA(n+1) + diphosphate</text>
        <dbReference type="Rhea" id="RHEA:21248"/>
        <dbReference type="Rhea" id="RHEA-COMP:14527"/>
        <dbReference type="Rhea" id="RHEA-COMP:17342"/>
        <dbReference type="ChEBI" id="CHEBI:33019"/>
        <dbReference type="ChEBI" id="CHEBI:61557"/>
        <dbReference type="ChEBI" id="CHEBI:140395"/>
        <dbReference type="EC" id="2.7.7.48"/>
    </reaction>
</comment>
<feature type="region of interest" description="Disordered" evidence="2">
    <location>
        <begin position="1"/>
        <end position="51"/>
    </location>
</feature>
<protein>
    <recommendedName>
        <fullName evidence="1">RNA-dependent RNA polymerase</fullName>
        <ecNumber evidence="1">2.7.7.48</ecNumber>
    </recommendedName>
</protein>
<feature type="region of interest" description="Disordered" evidence="2">
    <location>
        <begin position="823"/>
        <end position="842"/>
    </location>
</feature>